<feature type="region of interest" description="Disordered" evidence="1">
    <location>
        <begin position="76"/>
        <end position="112"/>
    </location>
</feature>
<proteinExistence type="predicted"/>
<protein>
    <recommendedName>
        <fullName evidence="4">Glucose-6-phosphate dehydrogenase</fullName>
    </recommendedName>
</protein>
<feature type="compositionally biased region" description="Low complexity" evidence="1">
    <location>
        <begin position="85"/>
        <end position="100"/>
    </location>
</feature>
<dbReference type="EMBL" id="AP027141">
    <property type="protein sequence ID" value="BDV31041.1"/>
    <property type="molecule type" value="Genomic_DNA"/>
</dbReference>
<dbReference type="RefSeq" id="WP_263798371.1">
    <property type="nucleotide sequence ID" value="NZ_AP027141.1"/>
</dbReference>
<evidence type="ECO:0008006" key="4">
    <source>
        <dbReference type="Google" id="ProtNLM"/>
    </source>
</evidence>
<reference evidence="2 3" key="1">
    <citation type="submission" date="2022-12" db="EMBL/GenBank/DDBJ databases">
        <title>Microbacterium terricola strain KV-448 chromosome, complete genome.</title>
        <authorList>
            <person name="Oshima T."/>
            <person name="Moriya T."/>
            <person name="Bessho Y."/>
        </authorList>
    </citation>
    <scope>NUCLEOTIDE SEQUENCE [LARGE SCALE GENOMIC DNA]</scope>
    <source>
        <strain evidence="2 3">KV-448</strain>
    </source>
</reference>
<keyword evidence="3" id="KW-1185">Reference proteome</keyword>
<sequence>MKIVAGSDWRDAIPFESPMLVAEVVPGDPTRCFTCGPDSELRPRTELWVVKHKHPKNHAGFVRFYCAEHRPAFQRPAPVVETRPGRAAPRAARQPSTRQPAVRRPTPSDERPKALCPDCYVEVPATGICGMCGNTVA</sequence>
<accession>A0ABM8DZU8</accession>
<evidence type="ECO:0000256" key="1">
    <source>
        <dbReference type="SAM" id="MobiDB-lite"/>
    </source>
</evidence>
<gene>
    <name evidence="2" type="ORF">Microterr_17010</name>
</gene>
<evidence type="ECO:0000313" key="2">
    <source>
        <dbReference type="EMBL" id="BDV31041.1"/>
    </source>
</evidence>
<evidence type="ECO:0000313" key="3">
    <source>
        <dbReference type="Proteomes" id="UP001317779"/>
    </source>
</evidence>
<name>A0ABM8DZU8_9MICO</name>
<dbReference type="Proteomes" id="UP001317779">
    <property type="component" value="Chromosome"/>
</dbReference>
<organism evidence="2 3">
    <name type="scientific">Microbacterium terricola</name>
    <dbReference type="NCBI Taxonomy" id="344163"/>
    <lineage>
        <taxon>Bacteria</taxon>
        <taxon>Bacillati</taxon>
        <taxon>Actinomycetota</taxon>
        <taxon>Actinomycetes</taxon>
        <taxon>Micrococcales</taxon>
        <taxon>Microbacteriaceae</taxon>
        <taxon>Microbacterium</taxon>
    </lineage>
</organism>